<reference evidence="1" key="1">
    <citation type="submission" date="2019-04" db="EMBL/GenBank/DDBJ databases">
        <title>Microbes associate with the intestines of laboratory mice.</title>
        <authorList>
            <person name="Navarre W."/>
            <person name="Wong E."/>
            <person name="Huang K."/>
            <person name="Tropini C."/>
            <person name="Ng K."/>
            <person name="Yu B."/>
        </authorList>
    </citation>
    <scope>NUCLEOTIDE SEQUENCE</scope>
    <source>
        <strain evidence="1">NM01_1-7b</strain>
    </source>
</reference>
<name>A0AC61RQ08_9FIRM</name>
<protein>
    <submittedName>
        <fullName evidence="1">Uncharacterized protein</fullName>
    </submittedName>
</protein>
<sequence>MKLLHHDNIICLTGEPIGCEYLRSEPWTEGDVFMTTYEEFMVLLTFAILIVAILDYVEHKK</sequence>
<comment type="caution">
    <text evidence="1">The sequence shown here is derived from an EMBL/GenBank/DDBJ whole genome shotgun (WGS) entry which is preliminary data.</text>
</comment>
<gene>
    <name evidence="1" type="ORF">E5329_25975</name>
</gene>
<evidence type="ECO:0000313" key="1">
    <source>
        <dbReference type="EMBL" id="TGY88052.1"/>
    </source>
</evidence>
<accession>A0AC61RQ08</accession>
<organism evidence="1 2">
    <name type="scientific">Petralouisia muris</name>
    <dbReference type="NCBI Taxonomy" id="3032872"/>
    <lineage>
        <taxon>Bacteria</taxon>
        <taxon>Bacillati</taxon>
        <taxon>Bacillota</taxon>
        <taxon>Clostridia</taxon>
        <taxon>Lachnospirales</taxon>
        <taxon>Lachnospiraceae</taxon>
        <taxon>Petralouisia</taxon>
    </lineage>
</organism>
<evidence type="ECO:0000313" key="2">
    <source>
        <dbReference type="Proteomes" id="UP000304953"/>
    </source>
</evidence>
<dbReference type="Proteomes" id="UP000304953">
    <property type="component" value="Unassembled WGS sequence"/>
</dbReference>
<dbReference type="EMBL" id="SRYA01000103">
    <property type="protein sequence ID" value="TGY88052.1"/>
    <property type="molecule type" value="Genomic_DNA"/>
</dbReference>
<proteinExistence type="predicted"/>
<keyword evidence="2" id="KW-1185">Reference proteome</keyword>